<keyword evidence="2" id="KW-1185">Reference proteome</keyword>
<dbReference type="AlphaFoldDB" id="A0AAP9HC31"/>
<proteinExistence type="predicted"/>
<gene>
    <name evidence="1" type="ORF">FOC49_00740</name>
</gene>
<protein>
    <submittedName>
        <fullName evidence="1">Uncharacterized protein</fullName>
    </submittedName>
</protein>
<dbReference type="Proteomes" id="UP000425411">
    <property type="component" value="Chromosome"/>
</dbReference>
<organism evidence="1 2">
    <name type="scientific">Gemella morbillorum</name>
    <dbReference type="NCBI Taxonomy" id="29391"/>
    <lineage>
        <taxon>Bacteria</taxon>
        <taxon>Bacillati</taxon>
        <taxon>Bacillota</taxon>
        <taxon>Bacilli</taxon>
        <taxon>Bacillales</taxon>
        <taxon>Gemellaceae</taxon>
        <taxon>Gemella</taxon>
    </lineage>
</organism>
<reference evidence="1 2" key="1">
    <citation type="submission" date="2019-11" db="EMBL/GenBank/DDBJ databases">
        <title>FDA dAtabase for Regulatory Grade micrObial Sequences (FDA-ARGOS): Supporting development and validation of Infectious Disease Dx tests.</title>
        <authorList>
            <person name="Turner S."/>
            <person name="Byrd R."/>
            <person name="Tallon L."/>
            <person name="Sadzewicz L."/>
            <person name="Vavikolanu K."/>
            <person name="Mehta A."/>
            <person name="Aluvathingal J."/>
            <person name="Nadendla S."/>
            <person name="Myers T."/>
            <person name="Yan Y."/>
            <person name="Sichtig H."/>
        </authorList>
    </citation>
    <scope>NUCLEOTIDE SEQUENCE [LARGE SCALE GENOMIC DNA]</scope>
    <source>
        <strain evidence="1 2">FDAARGOS_741</strain>
    </source>
</reference>
<dbReference type="RefSeq" id="WP_040461795.1">
    <property type="nucleotide sequence ID" value="NZ_CP046314.1"/>
</dbReference>
<name>A0AAP9HC31_9BACL</name>
<evidence type="ECO:0000313" key="1">
    <source>
        <dbReference type="EMBL" id="QGS08507.1"/>
    </source>
</evidence>
<accession>A0AAP9HC31</accession>
<sequence>MEKKIKVRLKQRLIELIEHLYNENIIEINVIDFEKGGFYDTVVFLRDTLKKEYPKTKIKRIMKSIHYANSFNEESLKQSAFLLDEIEQYLCFNKFLNHDKSVEYFNEKTIADGFVISPENLLEVMIESLLDSEKI</sequence>
<evidence type="ECO:0000313" key="2">
    <source>
        <dbReference type="Proteomes" id="UP000425411"/>
    </source>
</evidence>
<dbReference type="EMBL" id="CP046314">
    <property type="protein sequence ID" value="QGS08507.1"/>
    <property type="molecule type" value="Genomic_DNA"/>
</dbReference>